<dbReference type="PANTHER" id="PTHR48019">
    <property type="entry name" value="SERUM RESPONSE FACTOR HOMOLOG"/>
    <property type="match status" value="1"/>
</dbReference>
<dbReference type="RefSeq" id="XP_031560256.1">
    <property type="nucleotide sequence ID" value="XM_031704396.1"/>
</dbReference>
<dbReference type="GO" id="GO:0046983">
    <property type="term" value="F:protein dimerization activity"/>
    <property type="evidence" value="ECO:0007669"/>
    <property type="project" value="InterPro"/>
</dbReference>
<dbReference type="OrthoDB" id="2284405at2759"/>
<feature type="compositionally biased region" description="Polar residues" evidence="6">
    <location>
        <begin position="1"/>
        <end position="22"/>
    </location>
</feature>
<dbReference type="PROSITE" id="PS50066">
    <property type="entry name" value="MADS_BOX_2"/>
    <property type="match status" value="1"/>
</dbReference>
<evidence type="ECO:0000256" key="1">
    <source>
        <dbReference type="ARBA" id="ARBA00004123"/>
    </source>
</evidence>
<evidence type="ECO:0000256" key="4">
    <source>
        <dbReference type="ARBA" id="ARBA00023163"/>
    </source>
</evidence>
<organism evidence="8 9">
    <name type="scientific">Actinia tenebrosa</name>
    <name type="common">Australian red waratah sea anemone</name>
    <dbReference type="NCBI Taxonomy" id="6105"/>
    <lineage>
        <taxon>Eukaryota</taxon>
        <taxon>Metazoa</taxon>
        <taxon>Cnidaria</taxon>
        <taxon>Anthozoa</taxon>
        <taxon>Hexacorallia</taxon>
        <taxon>Actiniaria</taxon>
        <taxon>Actiniidae</taxon>
        <taxon>Actinia</taxon>
    </lineage>
</organism>
<evidence type="ECO:0000313" key="9">
    <source>
        <dbReference type="RefSeq" id="XP_031560256.1"/>
    </source>
</evidence>
<dbReference type="GO" id="GO:0000987">
    <property type="term" value="F:cis-regulatory region sequence-specific DNA binding"/>
    <property type="evidence" value="ECO:0007669"/>
    <property type="project" value="InterPro"/>
</dbReference>
<dbReference type="GeneID" id="116296387"/>
<keyword evidence="4" id="KW-0804">Transcription</keyword>
<evidence type="ECO:0000259" key="7">
    <source>
        <dbReference type="PROSITE" id="PS50066"/>
    </source>
</evidence>
<dbReference type="PRINTS" id="PR00404">
    <property type="entry name" value="MADSDOMAIN"/>
</dbReference>
<accession>A0A6P8HY32</accession>
<dbReference type="InParanoid" id="A0A6P8HY32"/>
<feature type="compositionally biased region" description="Polar residues" evidence="6">
    <location>
        <begin position="29"/>
        <end position="39"/>
    </location>
</feature>
<feature type="region of interest" description="Disordered" evidence="6">
    <location>
        <begin position="401"/>
        <end position="426"/>
    </location>
</feature>
<dbReference type="GO" id="GO:0045944">
    <property type="term" value="P:positive regulation of transcription by RNA polymerase II"/>
    <property type="evidence" value="ECO:0007669"/>
    <property type="project" value="InterPro"/>
</dbReference>
<dbReference type="Pfam" id="PF00319">
    <property type="entry name" value="SRF-TF"/>
    <property type="match status" value="1"/>
</dbReference>
<comment type="subcellular location">
    <subcellularLocation>
        <location evidence="1">Nucleus</location>
    </subcellularLocation>
</comment>
<dbReference type="SUPFAM" id="SSF55455">
    <property type="entry name" value="SRF-like"/>
    <property type="match status" value="1"/>
</dbReference>
<dbReference type="GO" id="GO:0005634">
    <property type="term" value="C:nucleus"/>
    <property type="evidence" value="ECO:0007669"/>
    <property type="project" value="UniProtKB-SubCell"/>
</dbReference>
<dbReference type="InterPro" id="IPR050142">
    <property type="entry name" value="MADS-box/MEF2_TF"/>
</dbReference>
<evidence type="ECO:0000256" key="5">
    <source>
        <dbReference type="ARBA" id="ARBA00023242"/>
    </source>
</evidence>
<feature type="compositionally biased region" description="Acidic residues" evidence="6">
    <location>
        <begin position="51"/>
        <end position="60"/>
    </location>
</feature>
<evidence type="ECO:0000313" key="8">
    <source>
        <dbReference type="Proteomes" id="UP000515163"/>
    </source>
</evidence>
<feature type="domain" description="MADS-box" evidence="7">
    <location>
        <begin position="77"/>
        <end position="137"/>
    </location>
</feature>
<dbReference type="AlphaFoldDB" id="A0A6P8HY32"/>
<protein>
    <submittedName>
        <fullName evidence="9">Serum response factor-like isoform X1</fullName>
    </submittedName>
</protein>
<reference evidence="9" key="1">
    <citation type="submission" date="2025-08" db="UniProtKB">
        <authorList>
            <consortium name="RefSeq"/>
        </authorList>
    </citation>
    <scope>IDENTIFICATION</scope>
    <source>
        <tissue evidence="9">Tentacle</tissue>
    </source>
</reference>
<dbReference type="GO" id="GO:0000981">
    <property type="term" value="F:DNA-binding transcription factor activity, RNA polymerase II-specific"/>
    <property type="evidence" value="ECO:0007669"/>
    <property type="project" value="InterPro"/>
</dbReference>
<proteinExistence type="predicted"/>
<feature type="region of interest" description="Disordered" evidence="6">
    <location>
        <begin position="1"/>
        <end position="75"/>
    </location>
</feature>
<dbReference type="KEGG" id="aten:116296387"/>
<feature type="compositionally biased region" description="Polar residues" evidence="6">
    <location>
        <begin position="442"/>
        <end position="461"/>
    </location>
</feature>
<dbReference type="Proteomes" id="UP000515163">
    <property type="component" value="Unplaced"/>
</dbReference>
<evidence type="ECO:0000256" key="3">
    <source>
        <dbReference type="ARBA" id="ARBA00023125"/>
    </source>
</evidence>
<dbReference type="FunCoup" id="A0A6P8HY32">
    <property type="interactions" value="2627"/>
</dbReference>
<evidence type="ECO:0000256" key="2">
    <source>
        <dbReference type="ARBA" id="ARBA00023015"/>
    </source>
</evidence>
<name>A0A6P8HY32_ACTTE</name>
<dbReference type="InterPro" id="IPR002100">
    <property type="entry name" value="TF_MADSbox"/>
</dbReference>
<evidence type="ECO:0000256" key="6">
    <source>
        <dbReference type="SAM" id="MobiDB-lite"/>
    </source>
</evidence>
<keyword evidence="2" id="KW-0805">Transcription regulation</keyword>
<dbReference type="SMART" id="SM00432">
    <property type="entry name" value="MADS"/>
    <property type="match status" value="1"/>
</dbReference>
<dbReference type="InterPro" id="IPR033897">
    <property type="entry name" value="SRF-like_MADS-box"/>
</dbReference>
<dbReference type="InterPro" id="IPR036879">
    <property type="entry name" value="TF_MADSbox_sf"/>
</dbReference>
<sequence>MQAEGTQNSTDSLENLHYSGQPQVVLDGSSLSENQSFTQEGMGELKRPLENDDDDDDDDSTGQVPADSVKPATKKTRGRVKIDMKFITNKLRRYTTFSKRKTGIMKKAYELSTLTGTQVMLLVASETGHVYTFATRKLQPMITSDSGKALIQTCLNSPDPPVSQIPNPDQRMSATGYEETDLTYTVNENDAEKDRGGIYTTQQLDGQHQMGLTSTSMTGITAMPASGHSFPITTYIPQQAVSKSSSNSTSYSVQAMPGGGSFTTIFTPGSNIAGTAIQIPHSLAQGTQQHGVQLFTQQVQLQRGQVQTTSSHSTPTITTVHIGSDGQIQNTQEHAVENIQGNPAHVQSLGTLMVPIATHQGEGTQVVSLANVVPSSMMLTTQAGQIPVMYYTGQSSGIMSVSQLSDGDHTGVQNHQLQGDGSEVSHSLAGTLSLSGVHVTSDHMTSNYHGQNVVTENSGTQAPDDVHNMVNESSMNDDTSPKEEMTNSQNQNEV</sequence>
<dbReference type="Gene3D" id="3.40.1810.10">
    <property type="entry name" value="Transcription factor, MADS-box"/>
    <property type="match status" value="1"/>
</dbReference>
<dbReference type="PROSITE" id="PS00350">
    <property type="entry name" value="MADS_BOX_1"/>
    <property type="match status" value="1"/>
</dbReference>
<keyword evidence="8" id="KW-1185">Reference proteome</keyword>
<dbReference type="FunFam" id="3.40.1810.10:FF:000002">
    <property type="entry name" value="Serum response factor b"/>
    <property type="match status" value="1"/>
</dbReference>
<feature type="region of interest" description="Disordered" evidence="6">
    <location>
        <begin position="442"/>
        <end position="494"/>
    </location>
</feature>
<gene>
    <name evidence="9" type="primary">LOC116296387</name>
</gene>
<keyword evidence="3" id="KW-0238">DNA-binding</keyword>
<keyword evidence="5" id="KW-0539">Nucleus</keyword>
<dbReference type="CDD" id="cd00266">
    <property type="entry name" value="MADS_SRF_like"/>
    <property type="match status" value="1"/>
</dbReference>